<dbReference type="Pfam" id="PF00696">
    <property type="entry name" value="AA_kinase"/>
    <property type="match status" value="1"/>
</dbReference>
<dbReference type="Gene3D" id="3.40.1160.10">
    <property type="entry name" value="Acetylglutamate kinase-like"/>
    <property type="match status" value="1"/>
</dbReference>
<feature type="binding site" evidence="8">
    <location>
        <begin position="217"/>
        <end position="223"/>
    </location>
    <ligand>
        <name>ATP</name>
        <dbReference type="ChEBI" id="CHEBI:30616"/>
    </ligand>
</feature>
<dbReference type="PANTHER" id="PTHR43654">
    <property type="entry name" value="GLUTAMATE 5-KINASE"/>
    <property type="match status" value="1"/>
</dbReference>
<evidence type="ECO:0000256" key="5">
    <source>
        <dbReference type="ARBA" id="ARBA00022741"/>
    </source>
</evidence>
<name>A0A928KW28_9FIRM</name>
<feature type="binding site" evidence="8">
    <location>
        <position position="13"/>
    </location>
    <ligand>
        <name>ATP</name>
        <dbReference type="ChEBI" id="CHEBI:30616"/>
    </ligand>
</feature>
<dbReference type="RefSeq" id="WP_020074334.1">
    <property type="nucleotide sequence ID" value="NZ_SVNY01000003.1"/>
</dbReference>
<feature type="binding site" evidence="8">
    <location>
        <position position="140"/>
    </location>
    <ligand>
        <name>substrate</name>
    </ligand>
</feature>
<evidence type="ECO:0000313" key="10">
    <source>
        <dbReference type="EMBL" id="MBE6833226.1"/>
    </source>
</evidence>
<evidence type="ECO:0000256" key="2">
    <source>
        <dbReference type="ARBA" id="ARBA00022605"/>
    </source>
</evidence>
<dbReference type="Proteomes" id="UP000754750">
    <property type="component" value="Unassembled WGS sequence"/>
</dbReference>
<keyword evidence="6 8" id="KW-0418">Kinase</keyword>
<feature type="domain" description="Aspartate/glutamate/uridylate kinase" evidence="9">
    <location>
        <begin position="8"/>
        <end position="241"/>
    </location>
</feature>
<comment type="caution">
    <text evidence="10">The sequence shown here is derived from an EMBL/GenBank/DDBJ whole genome shotgun (WGS) entry which is preliminary data.</text>
</comment>
<feature type="binding site" evidence="8">
    <location>
        <position position="53"/>
    </location>
    <ligand>
        <name>substrate</name>
    </ligand>
</feature>
<evidence type="ECO:0000256" key="3">
    <source>
        <dbReference type="ARBA" id="ARBA00022650"/>
    </source>
</evidence>
<dbReference type="GO" id="GO:0004349">
    <property type="term" value="F:glutamate 5-kinase activity"/>
    <property type="evidence" value="ECO:0007669"/>
    <property type="project" value="UniProtKB-UniRule"/>
</dbReference>
<evidence type="ECO:0000256" key="7">
    <source>
        <dbReference type="ARBA" id="ARBA00022840"/>
    </source>
</evidence>
<proteinExistence type="inferred from homology"/>
<evidence type="ECO:0000256" key="6">
    <source>
        <dbReference type="ARBA" id="ARBA00022777"/>
    </source>
</evidence>
<comment type="pathway">
    <text evidence="8">Amino-acid biosynthesis; L-proline biosynthesis; L-glutamate 5-semialdehyde from L-glutamate: step 1/2.</text>
</comment>
<dbReference type="GO" id="GO:0005829">
    <property type="term" value="C:cytosol"/>
    <property type="evidence" value="ECO:0007669"/>
    <property type="project" value="TreeGrafter"/>
</dbReference>
<dbReference type="InterPro" id="IPR041739">
    <property type="entry name" value="G5K_ProB"/>
</dbReference>
<evidence type="ECO:0000256" key="1">
    <source>
        <dbReference type="ARBA" id="ARBA00022490"/>
    </source>
</evidence>
<keyword evidence="1 8" id="KW-0963">Cytoplasm</keyword>
<organism evidence="10 11">
    <name type="scientific">Faecalispora sporosphaeroides</name>
    <dbReference type="NCBI Taxonomy" id="1549"/>
    <lineage>
        <taxon>Bacteria</taxon>
        <taxon>Bacillati</taxon>
        <taxon>Bacillota</taxon>
        <taxon>Clostridia</taxon>
        <taxon>Eubacteriales</taxon>
        <taxon>Oscillospiraceae</taxon>
        <taxon>Faecalispora</taxon>
    </lineage>
</organism>
<dbReference type="EC" id="2.7.2.11" evidence="8"/>
<dbReference type="SUPFAM" id="SSF53633">
    <property type="entry name" value="Carbamate kinase-like"/>
    <property type="match status" value="1"/>
</dbReference>
<comment type="function">
    <text evidence="8">Catalyzes the transfer of a phosphate group to glutamate to form L-glutamate 5-phosphate.</text>
</comment>
<dbReference type="EMBL" id="SVNY01000003">
    <property type="protein sequence ID" value="MBE6833226.1"/>
    <property type="molecule type" value="Genomic_DNA"/>
</dbReference>
<dbReference type="PIRSF" id="PIRSF000729">
    <property type="entry name" value="GK"/>
    <property type="match status" value="1"/>
</dbReference>
<keyword evidence="4 8" id="KW-0808">Transferase</keyword>
<dbReference type="InterPro" id="IPR011529">
    <property type="entry name" value="Glu_5kinase"/>
</dbReference>
<dbReference type="PRINTS" id="PR00474">
    <property type="entry name" value="GLU5KINASE"/>
</dbReference>
<comment type="similarity">
    <text evidence="8">Belongs to the glutamate 5-kinase family.</text>
</comment>
<dbReference type="PANTHER" id="PTHR43654:SF1">
    <property type="entry name" value="ISOPENTENYL PHOSPHATE KINASE"/>
    <property type="match status" value="1"/>
</dbReference>
<dbReference type="NCBIfam" id="TIGR01027">
    <property type="entry name" value="proB"/>
    <property type="match status" value="1"/>
</dbReference>
<dbReference type="GO" id="GO:0005524">
    <property type="term" value="F:ATP binding"/>
    <property type="evidence" value="ECO:0007669"/>
    <property type="project" value="UniProtKB-KW"/>
</dbReference>
<protein>
    <recommendedName>
        <fullName evidence="8">Glutamate 5-kinase</fullName>
        <ecNumber evidence="8">2.7.2.11</ecNumber>
    </recommendedName>
    <alternativeName>
        <fullName evidence="8">Gamma-glutamyl kinase</fullName>
        <shortName evidence="8">GK</shortName>
    </alternativeName>
</protein>
<dbReference type="InterPro" id="IPR001057">
    <property type="entry name" value="Glu/AcGlu_kinase"/>
</dbReference>
<evidence type="ECO:0000256" key="4">
    <source>
        <dbReference type="ARBA" id="ARBA00022679"/>
    </source>
</evidence>
<reference evidence="10" key="1">
    <citation type="submission" date="2019-04" db="EMBL/GenBank/DDBJ databases">
        <title>Evolution of Biomass-Degrading Anaerobic Consortia Revealed by Metagenomics.</title>
        <authorList>
            <person name="Peng X."/>
        </authorList>
    </citation>
    <scope>NUCLEOTIDE SEQUENCE</scope>
    <source>
        <strain evidence="10">SIG551</strain>
    </source>
</reference>
<dbReference type="InterPro" id="IPR036393">
    <property type="entry name" value="AceGlu_kinase-like_sf"/>
</dbReference>
<evidence type="ECO:0000259" key="9">
    <source>
        <dbReference type="Pfam" id="PF00696"/>
    </source>
</evidence>
<keyword evidence="5 8" id="KW-0547">Nucleotide-binding</keyword>
<keyword evidence="7 8" id="KW-0067">ATP-binding</keyword>
<keyword evidence="3 8" id="KW-0641">Proline biosynthesis</keyword>
<sequence length="264" mass="28398">MSEITQAKRIVVKVGTSTLTYDNGKANFRTMEELCKVLSDLQNSGKEMVLVTSGALAIGMSKLGLKERPREIEKKQAVAAVGQCELMFLYDKFFGEFNHTVAQVLLSSDVMIEQISKRNVQNTFRTLLDMGIIPVVNENDTVSIDELMGAHIGDNDTLSATVAVLAEADLLVLLTDIDGLYSADPRKYPNAKRIPRVPKITDEIKTLGGGEGSARGTGGMRTKISAAMVSTAAGIPCGIINGAAPKDLYRLLAGEDLGTIFEAE</sequence>
<dbReference type="HAMAP" id="MF_00456">
    <property type="entry name" value="ProB"/>
    <property type="match status" value="1"/>
</dbReference>
<keyword evidence="2 8" id="KW-0028">Amino-acid biosynthesis</keyword>
<evidence type="ECO:0000313" key="11">
    <source>
        <dbReference type="Proteomes" id="UP000754750"/>
    </source>
</evidence>
<feature type="binding site" evidence="8">
    <location>
        <position position="155"/>
    </location>
    <ligand>
        <name>substrate</name>
    </ligand>
</feature>
<evidence type="ECO:0000256" key="8">
    <source>
        <dbReference type="HAMAP-Rule" id="MF_00456"/>
    </source>
</evidence>
<gene>
    <name evidence="8 10" type="primary">proB</name>
    <name evidence="10" type="ORF">E7512_06535</name>
</gene>
<dbReference type="CDD" id="cd04242">
    <property type="entry name" value="AAK_G5K_ProB"/>
    <property type="match status" value="1"/>
</dbReference>
<dbReference type="AlphaFoldDB" id="A0A928KW28"/>
<feature type="binding site" evidence="8">
    <location>
        <begin position="175"/>
        <end position="176"/>
    </location>
    <ligand>
        <name>ATP</name>
        <dbReference type="ChEBI" id="CHEBI:30616"/>
    </ligand>
</feature>
<comment type="catalytic activity">
    <reaction evidence="8">
        <text>L-glutamate + ATP = L-glutamyl 5-phosphate + ADP</text>
        <dbReference type="Rhea" id="RHEA:14877"/>
        <dbReference type="ChEBI" id="CHEBI:29985"/>
        <dbReference type="ChEBI" id="CHEBI:30616"/>
        <dbReference type="ChEBI" id="CHEBI:58274"/>
        <dbReference type="ChEBI" id="CHEBI:456216"/>
        <dbReference type="EC" id="2.7.2.11"/>
    </reaction>
</comment>
<dbReference type="InterPro" id="IPR001048">
    <property type="entry name" value="Asp/Glu/Uridylate_kinase"/>
</dbReference>
<dbReference type="FunFam" id="3.40.1160.10:FF:000018">
    <property type="entry name" value="Glutamate 5-kinase"/>
    <property type="match status" value="1"/>
</dbReference>
<comment type="subcellular location">
    <subcellularLocation>
        <location evidence="8">Cytoplasm</location>
    </subcellularLocation>
</comment>
<dbReference type="InterPro" id="IPR005715">
    <property type="entry name" value="Glu_5kinase/COase_Synthase"/>
</dbReference>
<dbReference type="GO" id="GO:0055129">
    <property type="term" value="P:L-proline biosynthetic process"/>
    <property type="evidence" value="ECO:0007669"/>
    <property type="project" value="UniProtKB-UniRule"/>
</dbReference>
<accession>A0A928KW28</accession>